<feature type="transmembrane region" description="Helical" evidence="1">
    <location>
        <begin position="28"/>
        <end position="57"/>
    </location>
</feature>
<sequence>MSFESVLEDNNRLLTLRKWLSFELPGSLLFAISFFYNIATTLFMIAVVVFTPYMLYVLAKEKRYGWIVFFMLFVALPGIASYYLFSWNGVLSTGSSGGGMLAGAIPMALYLFYCYFLKLSIPGMLDN</sequence>
<keyword evidence="3" id="KW-1185">Reference proteome</keyword>
<keyword evidence="1" id="KW-1133">Transmembrane helix</keyword>
<evidence type="ECO:0000256" key="1">
    <source>
        <dbReference type="SAM" id="Phobius"/>
    </source>
</evidence>
<dbReference type="EMBL" id="JAALLT010000001">
    <property type="protein sequence ID" value="NGP75715.1"/>
    <property type="molecule type" value="Genomic_DNA"/>
</dbReference>
<comment type="caution">
    <text evidence="2">The sequence shown here is derived from an EMBL/GenBank/DDBJ whole genome shotgun (WGS) entry which is preliminary data.</text>
</comment>
<accession>A0A6M1T0V1</accession>
<proteinExistence type="predicted"/>
<gene>
    <name evidence="2" type="ORF">G3570_03670</name>
</gene>
<keyword evidence="1" id="KW-0472">Membrane</keyword>
<dbReference type="Proteomes" id="UP000473278">
    <property type="component" value="Unassembled WGS sequence"/>
</dbReference>
<protein>
    <submittedName>
        <fullName evidence="2">Uncharacterized protein</fullName>
    </submittedName>
</protein>
<dbReference type="RefSeq" id="WP_165139268.1">
    <property type="nucleotide sequence ID" value="NZ_JAALLT010000001.1"/>
</dbReference>
<evidence type="ECO:0000313" key="3">
    <source>
        <dbReference type="Proteomes" id="UP000473278"/>
    </source>
</evidence>
<keyword evidence="1" id="KW-0812">Transmembrane</keyword>
<reference evidence="2 3" key="1">
    <citation type="submission" date="2020-02" db="EMBL/GenBank/DDBJ databases">
        <title>Balneolaceae bacterium YR4-1, complete genome.</title>
        <authorList>
            <person name="Li Y."/>
            <person name="Wu S."/>
        </authorList>
    </citation>
    <scope>NUCLEOTIDE SEQUENCE [LARGE SCALE GENOMIC DNA]</scope>
    <source>
        <strain evidence="2 3">YR4-1</strain>
    </source>
</reference>
<feature type="transmembrane region" description="Helical" evidence="1">
    <location>
        <begin position="97"/>
        <end position="117"/>
    </location>
</feature>
<dbReference type="AlphaFoldDB" id="A0A6M1T0V1"/>
<evidence type="ECO:0000313" key="2">
    <source>
        <dbReference type="EMBL" id="NGP75715.1"/>
    </source>
</evidence>
<feature type="transmembrane region" description="Helical" evidence="1">
    <location>
        <begin position="64"/>
        <end position="85"/>
    </location>
</feature>
<organism evidence="2 3">
    <name type="scientific">Halalkalibaculum roseum</name>
    <dbReference type="NCBI Taxonomy" id="2709311"/>
    <lineage>
        <taxon>Bacteria</taxon>
        <taxon>Pseudomonadati</taxon>
        <taxon>Balneolota</taxon>
        <taxon>Balneolia</taxon>
        <taxon>Balneolales</taxon>
        <taxon>Balneolaceae</taxon>
        <taxon>Halalkalibaculum</taxon>
    </lineage>
</organism>
<name>A0A6M1T0V1_9BACT</name>